<dbReference type="KEGG" id="mhaz:BHR79_01460"/>
<reference evidence="13 15" key="2">
    <citation type="submission" date="2016-10" db="EMBL/GenBank/DDBJ databases">
        <authorList>
            <person name="de Groot N.N."/>
        </authorList>
    </citation>
    <scope>NUCLEOTIDE SEQUENCE [LARGE SCALE GENOMIC DNA]</scope>
    <source>
        <strain evidence="13 15">Z-7982</strain>
    </source>
</reference>
<dbReference type="PANTHER" id="PTHR47861">
    <property type="entry name" value="FKBP-TYPE PEPTIDYL-PROLYL CIS-TRANS ISOMERASE SLYD"/>
    <property type="match status" value="1"/>
</dbReference>
<dbReference type="EMBL" id="FNMU01000001">
    <property type="protein sequence ID" value="SDW01018.1"/>
    <property type="molecule type" value="Genomic_DNA"/>
</dbReference>
<keyword evidence="14" id="KW-1185">Reference proteome</keyword>
<evidence type="ECO:0000313" key="11">
    <source>
        <dbReference type="EMBL" id="APH38280.1"/>
    </source>
</evidence>
<dbReference type="InterPro" id="IPR001179">
    <property type="entry name" value="PPIase_FKBP_dom"/>
</dbReference>
<evidence type="ECO:0000256" key="7">
    <source>
        <dbReference type="ARBA" id="ARBA00023235"/>
    </source>
</evidence>
<comment type="catalytic activity">
    <reaction evidence="1 8 9">
        <text>[protein]-peptidylproline (omega=180) = [protein]-peptidylproline (omega=0)</text>
        <dbReference type="Rhea" id="RHEA:16237"/>
        <dbReference type="Rhea" id="RHEA-COMP:10747"/>
        <dbReference type="Rhea" id="RHEA-COMP:10748"/>
        <dbReference type="ChEBI" id="CHEBI:83833"/>
        <dbReference type="ChEBI" id="CHEBI:83834"/>
        <dbReference type="EC" id="5.2.1.8"/>
    </reaction>
</comment>
<feature type="domain" description="PPIase FKBP-type" evidence="10">
    <location>
        <begin position="29"/>
        <end position="117"/>
    </location>
</feature>
<evidence type="ECO:0000313" key="16">
    <source>
        <dbReference type="Proteomes" id="UP000267921"/>
    </source>
</evidence>
<accession>A0A1L3Q079</accession>
<proteinExistence type="inferred from homology"/>
<dbReference type="GO" id="GO:0005737">
    <property type="term" value="C:cytoplasm"/>
    <property type="evidence" value="ECO:0007669"/>
    <property type="project" value="UniProtKB-SubCell"/>
</dbReference>
<comment type="similarity">
    <text evidence="3 9">Belongs to the FKBP-type PPIase family.</text>
</comment>
<dbReference type="Gene3D" id="3.10.50.40">
    <property type="match status" value="1"/>
</dbReference>
<evidence type="ECO:0000259" key="10">
    <source>
        <dbReference type="PROSITE" id="PS50059"/>
    </source>
</evidence>
<dbReference type="GeneID" id="30582382"/>
<dbReference type="Proteomes" id="UP000198669">
    <property type="component" value="Unassembled WGS sequence"/>
</dbReference>
<evidence type="ECO:0000313" key="15">
    <source>
        <dbReference type="Proteomes" id="UP000198669"/>
    </source>
</evidence>
<dbReference type="PROSITE" id="PS51257">
    <property type="entry name" value="PROKAR_LIPOPROTEIN"/>
    <property type="match status" value="1"/>
</dbReference>
<keyword evidence="6" id="KW-0143">Chaperone</keyword>
<gene>
    <name evidence="11" type="ORF">BHR79_01460</name>
    <name evidence="12" type="ORF">EFE40_01330</name>
    <name evidence="13" type="ORF">SAMN04515625_0114</name>
</gene>
<reference evidence="12 16" key="3">
    <citation type="submission" date="2018-10" db="EMBL/GenBank/DDBJ databases">
        <title>Cultivation of a novel Methanohalophilus strain from Kebrit Deep of the Red Sea and a genomic comparison of members of the genus Methanohalophilus.</title>
        <authorList>
            <person name="Guan Y."/>
            <person name="Ngugi D.K."/>
            <person name="Stingl U."/>
        </authorList>
    </citation>
    <scope>NUCLEOTIDE SEQUENCE [LARGE SCALE GENOMIC DNA]</scope>
    <source>
        <strain evidence="12 16">DSM 3094</strain>
    </source>
</reference>
<reference evidence="11 14" key="1">
    <citation type="submission" date="2016-10" db="EMBL/GenBank/DDBJ databases">
        <title>Methanohalophilus halophilus.</title>
        <authorList>
            <person name="L'haridon S."/>
        </authorList>
    </citation>
    <scope>NUCLEOTIDE SEQUENCE [LARGE SCALE GENOMIC DNA]</scope>
    <source>
        <strain evidence="11 14">Z-7982</strain>
    </source>
</reference>
<dbReference type="EMBL" id="RJJG01000001">
    <property type="protein sequence ID" value="RNI10852.1"/>
    <property type="molecule type" value="Genomic_DNA"/>
</dbReference>
<name>A0A1L3Q079_9EURY</name>
<dbReference type="Proteomes" id="UP000186879">
    <property type="component" value="Chromosome"/>
</dbReference>
<evidence type="ECO:0000256" key="3">
    <source>
        <dbReference type="ARBA" id="ARBA00006577"/>
    </source>
</evidence>
<dbReference type="PROSITE" id="PS50059">
    <property type="entry name" value="FKBP_PPIASE"/>
    <property type="match status" value="1"/>
</dbReference>
<dbReference type="EC" id="5.2.1.8" evidence="9"/>
<evidence type="ECO:0000313" key="13">
    <source>
        <dbReference type="EMBL" id="SDW01018.1"/>
    </source>
</evidence>
<dbReference type="Proteomes" id="UP000267921">
    <property type="component" value="Unassembled WGS sequence"/>
</dbReference>
<dbReference type="Pfam" id="PF00254">
    <property type="entry name" value="FKBP_C"/>
    <property type="match status" value="1"/>
</dbReference>
<dbReference type="OrthoDB" id="8615at2157"/>
<dbReference type="GO" id="GO:0003755">
    <property type="term" value="F:peptidyl-prolyl cis-trans isomerase activity"/>
    <property type="evidence" value="ECO:0007669"/>
    <property type="project" value="UniProtKB-UniRule"/>
</dbReference>
<keyword evidence="4" id="KW-0963">Cytoplasm</keyword>
<organism evidence="11 14">
    <name type="scientific">Methanohalophilus halophilus</name>
    <dbReference type="NCBI Taxonomy" id="2177"/>
    <lineage>
        <taxon>Archaea</taxon>
        <taxon>Methanobacteriati</taxon>
        <taxon>Methanobacteriota</taxon>
        <taxon>Stenosarchaea group</taxon>
        <taxon>Methanomicrobia</taxon>
        <taxon>Methanosarcinales</taxon>
        <taxon>Methanosarcinaceae</taxon>
        <taxon>Methanohalophilus</taxon>
    </lineage>
</organism>
<keyword evidence="7 8" id="KW-0413">Isomerase</keyword>
<evidence type="ECO:0000256" key="6">
    <source>
        <dbReference type="ARBA" id="ARBA00023186"/>
    </source>
</evidence>
<evidence type="ECO:0000256" key="2">
    <source>
        <dbReference type="ARBA" id="ARBA00004496"/>
    </source>
</evidence>
<dbReference type="STRING" id="2177.BHR79_01460"/>
<evidence type="ECO:0000256" key="1">
    <source>
        <dbReference type="ARBA" id="ARBA00000971"/>
    </source>
</evidence>
<evidence type="ECO:0000256" key="4">
    <source>
        <dbReference type="ARBA" id="ARBA00022490"/>
    </source>
</evidence>
<evidence type="ECO:0000313" key="12">
    <source>
        <dbReference type="EMBL" id="RNI10852.1"/>
    </source>
</evidence>
<dbReference type="SUPFAM" id="SSF54534">
    <property type="entry name" value="FKBP-like"/>
    <property type="match status" value="1"/>
</dbReference>
<protein>
    <recommendedName>
        <fullName evidence="9">Peptidyl-prolyl cis-trans isomerase</fullName>
        <ecNumber evidence="9">5.2.1.8</ecNumber>
    </recommendedName>
</protein>
<dbReference type="GO" id="GO:0042026">
    <property type="term" value="P:protein refolding"/>
    <property type="evidence" value="ECO:0007669"/>
    <property type="project" value="UniProtKB-ARBA"/>
</dbReference>
<dbReference type="AlphaFoldDB" id="A0A1L3Q079"/>
<evidence type="ECO:0000256" key="5">
    <source>
        <dbReference type="ARBA" id="ARBA00023110"/>
    </source>
</evidence>
<keyword evidence="5 8" id="KW-0697">Rotamase</keyword>
<comment type="subcellular location">
    <subcellularLocation>
        <location evidence="2">Cytoplasm</location>
    </subcellularLocation>
</comment>
<dbReference type="RefSeq" id="WP_072560535.1">
    <property type="nucleotide sequence ID" value="NZ_CP017921.1"/>
</dbReference>
<evidence type="ECO:0000313" key="14">
    <source>
        <dbReference type="Proteomes" id="UP000186879"/>
    </source>
</evidence>
<dbReference type="PANTHER" id="PTHR47861:SF3">
    <property type="entry name" value="FKBP-TYPE PEPTIDYL-PROLYL CIS-TRANS ISOMERASE SLYD"/>
    <property type="match status" value="1"/>
</dbReference>
<dbReference type="EMBL" id="CP017921">
    <property type="protein sequence ID" value="APH38280.1"/>
    <property type="molecule type" value="Genomic_DNA"/>
</dbReference>
<sequence length="176" mass="19067">MRKLLFILALAAILLISGCSTPAEVAEEGDNVTVDYVGEFENGTVFDTSIEEVALEEGIHNPARPYEPLGFTLGGEGMIKGFDSAVQGMAVGEEKTVQLSPEQAYGPYKEELVRPVPLDDLPNKTTPYQIGDRLSTAYGQQVVIVDVNDTAAMIDFNHPMAGETLKFNITLVSIEE</sequence>
<evidence type="ECO:0000256" key="9">
    <source>
        <dbReference type="RuleBase" id="RU003915"/>
    </source>
</evidence>
<dbReference type="InterPro" id="IPR046357">
    <property type="entry name" value="PPIase_dom_sf"/>
</dbReference>
<evidence type="ECO:0000256" key="8">
    <source>
        <dbReference type="PROSITE-ProRule" id="PRU00277"/>
    </source>
</evidence>